<comment type="caution">
    <text evidence="1">The sequence shown here is derived from an EMBL/GenBank/DDBJ whole genome shotgun (WGS) entry which is preliminary data.</text>
</comment>
<accession>A0ABQ9ZCD9</accession>
<name>A0ABQ9ZCD9_9CRUS</name>
<organism evidence="1 2">
    <name type="scientific">Daphnia magna</name>
    <dbReference type="NCBI Taxonomy" id="35525"/>
    <lineage>
        <taxon>Eukaryota</taxon>
        <taxon>Metazoa</taxon>
        <taxon>Ecdysozoa</taxon>
        <taxon>Arthropoda</taxon>
        <taxon>Crustacea</taxon>
        <taxon>Branchiopoda</taxon>
        <taxon>Diplostraca</taxon>
        <taxon>Cladocera</taxon>
        <taxon>Anomopoda</taxon>
        <taxon>Daphniidae</taxon>
        <taxon>Daphnia</taxon>
    </lineage>
</organism>
<keyword evidence="2" id="KW-1185">Reference proteome</keyword>
<dbReference type="EMBL" id="JAOYFB010000003">
    <property type="protein sequence ID" value="KAK4010574.1"/>
    <property type="molecule type" value="Genomic_DNA"/>
</dbReference>
<evidence type="ECO:0000313" key="2">
    <source>
        <dbReference type="Proteomes" id="UP001234178"/>
    </source>
</evidence>
<gene>
    <name evidence="1" type="ORF">OUZ56_019717</name>
</gene>
<evidence type="ECO:0000313" key="1">
    <source>
        <dbReference type="EMBL" id="KAK4010574.1"/>
    </source>
</evidence>
<sequence length="91" mass="10360">MEHVIDLSYEFNSGYRRERTRVACVTGFIKSKDVSWPADVISFTPVETACVPTNPASKGLYYVTPHRGVSFNWTEKATGSTFKYRTTKFII</sequence>
<protein>
    <submittedName>
        <fullName evidence="1">Uncharacterized protein</fullName>
    </submittedName>
</protein>
<dbReference type="Proteomes" id="UP001234178">
    <property type="component" value="Unassembled WGS sequence"/>
</dbReference>
<reference evidence="1 2" key="1">
    <citation type="journal article" date="2023" name="Nucleic Acids Res.">
        <title>The hologenome of Daphnia magna reveals possible DNA methylation and microbiome-mediated evolution of the host genome.</title>
        <authorList>
            <person name="Chaturvedi A."/>
            <person name="Li X."/>
            <person name="Dhandapani V."/>
            <person name="Marshall H."/>
            <person name="Kissane S."/>
            <person name="Cuenca-Cambronero M."/>
            <person name="Asole G."/>
            <person name="Calvet F."/>
            <person name="Ruiz-Romero M."/>
            <person name="Marangio P."/>
            <person name="Guigo R."/>
            <person name="Rago D."/>
            <person name="Mirbahai L."/>
            <person name="Eastwood N."/>
            <person name="Colbourne J.K."/>
            <person name="Zhou J."/>
            <person name="Mallon E."/>
            <person name="Orsini L."/>
        </authorList>
    </citation>
    <scope>NUCLEOTIDE SEQUENCE [LARGE SCALE GENOMIC DNA]</scope>
    <source>
        <strain evidence="1">LRV0_1</strain>
    </source>
</reference>
<proteinExistence type="predicted"/>